<sequence>MHRLRQLRGCLPGQSRRRLQPGLGKRKAIYKLYAQAFPNAYAIDSSKCLKFKNLNNEKLCGKCLKACQAGAINHHMQDEEIQIEVGSILLVPGFETFDPAQLALYKYGELKNVVTSLEFERILSASGPFGGHLVRPSDHKEPAKIAWIQCVAPVTAGSTMATAPRYAVCMPSNNPSSPKNMLTTT</sequence>
<dbReference type="SUPFAM" id="SSF54862">
    <property type="entry name" value="4Fe-4S ferredoxins"/>
    <property type="match status" value="1"/>
</dbReference>
<keyword evidence="2" id="KW-1185">Reference proteome</keyword>
<dbReference type="Proteomes" id="UP000222564">
    <property type="component" value="Unassembled WGS sequence"/>
</dbReference>
<evidence type="ECO:0000313" key="1">
    <source>
        <dbReference type="EMBL" id="PHJ39383.1"/>
    </source>
</evidence>
<name>A0A2C6MIM1_9FIRM</name>
<organism evidence="1 2">
    <name type="scientific">Desulforamulus profundi</name>
    <dbReference type="NCBI Taxonomy" id="1383067"/>
    <lineage>
        <taxon>Bacteria</taxon>
        <taxon>Bacillati</taxon>
        <taxon>Bacillota</taxon>
        <taxon>Clostridia</taxon>
        <taxon>Eubacteriales</taxon>
        <taxon>Peptococcaceae</taxon>
        <taxon>Desulforamulus</taxon>
    </lineage>
</organism>
<dbReference type="AlphaFoldDB" id="A0A2C6MIM1"/>
<accession>A0A2C6MIM1</accession>
<proteinExistence type="predicted"/>
<gene>
    <name evidence="1" type="ORF">P378_03630</name>
</gene>
<dbReference type="EMBL" id="AWQQ01000021">
    <property type="protein sequence ID" value="PHJ39383.1"/>
    <property type="molecule type" value="Genomic_DNA"/>
</dbReference>
<evidence type="ECO:0008006" key="3">
    <source>
        <dbReference type="Google" id="ProtNLM"/>
    </source>
</evidence>
<evidence type="ECO:0000313" key="2">
    <source>
        <dbReference type="Proteomes" id="UP000222564"/>
    </source>
</evidence>
<protein>
    <recommendedName>
        <fullName evidence="3">4Fe-4S ferredoxin-type domain-containing protein</fullName>
    </recommendedName>
</protein>
<reference evidence="1 2" key="1">
    <citation type="submission" date="2013-09" db="EMBL/GenBank/DDBJ databases">
        <title>Biodegradation of hydrocarbons in the deep terrestrial subsurface : characterization of a microbial consortium composed of two Desulfotomaculum species originating from a deep geological formation.</title>
        <authorList>
            <person name="Aullo T."/>
            <person name="Berlendis S."/>
            <person name="Lascourreges J.-F."/>
            <person name="Dessort D."/>
            <person name="Saint-Laurent S."/>
            <person name="Schraauwers B."/>
            <person name="Mas J."/>
            <person name="Magot M."/>
            <person name="Ranchou-Peyruse A."/>
        </authorList>
    </citation>
    <scope>NUCLEOTIDE SEQUENCE [LARGE SCALE GENOMIC DNA]</scope>
    <source>
        <strain evidence="1 2">Bs107</strain>
    </source>
</reference>
<comment type="caution">
    <text evidence="1">The sequence shown here is derived from an EMBL/GenBank/DDBJ whole genome shotgun (WGS) entry which is preliminary data.</text>
</comment>